<dbReference type="RefSeq" id="WP_150039729.1">
    <property type="nucleotide sequence ID" value="NZ_OW485601.1"/>
</dbReference>
<dbReference type="PROSITE" id="PS51257">
    <property type="entry name" value="PROKAR_LIPOPROTEIN"/>
    <property type="match status" value="1"/>
</dbReference>
<comment type="caution">
    <text evidence="3">The sequence shown here is derived from an EMBL/GenBank/DDBJ whole genome shotgun (WGS) entry which is preliminary data.</text>
</comment>
<keyword evidence="4" id="KW-1185">Reference proteome</keyword>
<dbReference type="PANTHER" id="PTHR42783">
    <property type="entry name" value="GLUTAMATE SYNTHASE [NADPH] SMALL CHAIN"/>
    <property type="match status" value="1"/>
</dbReference>
<dbReference type="InterPro" id="IPR009010">
    <property type="entry name" value="Asp_de-COase-like_dom_sf"/>
</dbReference>
<dbReference type="AlphaFoldDB" id="A0A5M6IY10"/>
<evidence type="ECO:0000256" key="1">
    <source>
        <dbReference type="SAM" id="MobiDB-lite"/>
    </source>
</evidence>
<sequence>MTVRDRPGRDALAPPLAQRRRVLGLMAASMALAGCDPGGEDRALLPPVRQPPGIQPGGVNRYASVLTAGGEASGVVVTHRSGRPVKIEGNPNHPASLGATDAVGQAAILDLYDPWRAASLSRQGVPQAEGVLLEALAALRTGFAADHGAGLRLLTGSVVSPSLARAIDAVLAAWPGARWHQWDGIPRDNVLHGAMLAYGQPVAVVPRLEAAGLVLGLDSDLLETAPGHLRHARFLAAGRNPTRADTRNRIYAAEATPTLLGVRGDHRHPAGPQEMHRIVMGLAASVLRNERPEGWIAAVTGDLKAHPGRALVHAGPDLPAEAQALVHAVNEALGGRGRTFEVIDPPQRDPVLQEDSLRALVADMADGRVRVLVILGSNPVFTAPASLGFAAALARVPSSLALASAPDETTDAVTWFVPAVHELEDWGDALAFDGTAAIAQPQLLPLQGGRSPFELLPLLYGFTAGDARAWVRDTWRDRLDDTAWREALSRGVVPGSAAPALPVALRAEAATLAPPAPPSGLALRIRPDSHLGDGRHAGNAWLQEAPRPLTRVAWETPVLISPQIAARERLANGDVVRLACGTATVTAPCWIMPGQAAEVVVAVAGGGRWQAGPVGTGVGSDVTPLRGQSGVVGLRRTGDHVAIACGTRADGGLELSRDVAKRMAAAQQQPKPSPQPSLYPPRSGGGAVQWGMSIDLNACIGCNACVIACQAENNVPVVGCEEMLRHREMHWLRIDHYDEGPVETPRTMLQPMLCQHCEQAPCEIVCPVNATVHDAEGLNLQVYNRCVGTRFCSNNCPYKVRRFNFGAYAREESRPPATRNPEVSVRGRGVMEKCSFCLQRIAEARVAADTAGPAAAEAGVVTACQAACPTRAFSFGNVADPDSEVSRRKAAPLSYAALEKLSTSPRVSYEARLDNPNPALDQDD</sequence>
<proteinExistence type="predicted"/>
<name>A0A5M6IY10_9PROT</name>
<dbReference type="Pfam" id="PF13247">
    <property type="entry name" value="Fer4_11"/>
    <property type="match status" value="1"/>
</dbReference>
<reference evidence="3 4" key="1">
    <citation type="submission" date="2019-09" db="EMBL/GenBank/DDBJ databases">
        <title>Genome sequence of Rhodovastum atsumiense, a diverse member of the Acetobacteraceae family of non-sulfur purple photosynthetic bacteria.</title>
        <authorList>
            <person name="Meyer T."/>
            <person name="Kyndt J."/>
        </authorList>
    </citation>
    <scope>NUCLEOTIDE SEQUENCE [LARGE SCALE GENOMIC DNA]</scope>
    <source>
        <strain evidence="3 4">DSM 21279</strain>
    </source>
</reference>
<dbReference type="Gene3D" id="3.30.70.20">
    <property type="match status" value="2"/>
</dbReference>
<feature type="region of interest" description="Disordered" evidence="1">
    <location>
        <begin position="660"/>
        <end position="684"/>
    </location>
</feature>
<dbReference type="Gene3D" id="3.30.2070.10">
    <property type="entry name" value="Formate dehydrogenase/DMSO reductase"/>
    <property type="match status" value="1"/>
</dbReference>
<organism evidence="3 4">
    <name type="scientific">Rhodovastum atsumiense</name>
    <dbReference type="NCBI Taxonomy" id="504468"/>
    <lineage>
        <taxon>Bacteria</taxon>
        <taxon>Pseudomonadati</taxon>
        <taxon>Pseudomonadota</taxon>
        <taxon>Alphaproteobacteria</taxon>
        <taxon>Acetobacterales</taxon>
        <taxon>Acetobacteraceae</taxon>
        <taxon>Rhodovastum</taxon>
    </lineage>
</organism>
<dbReference type="SUPFAM" id="SSF53706">
    <property type="entry name" value="Formate dehydrogenase/DMSO reductase, domains 1-3"/>
    <property type="match status" value="1"/>
</dbReference>
<evidence type="ECO:0000259" key="2">
    <source>
        <dbReference type="PROSITE" id="PS51379"/>
    </source>
</evidence>
<gene>
    <name evidence="3" type="ORF">F1189_05975</name>
</gene>
<dbReference type="PANTHER" id="PTHR42783:SF3">
    <property type="entry name" value="GLUTAMATE SYNTHASE [NADPH] SMALL CHAIN-RELATED"/>
    <property type="match status" value="1"/>
</dbReference>
<dbReference type="PROSITE" id="PS51379">
    <property type="entry name" value="4FE4S_FER_2"/>
    <property type="match status" value="2"/>
</dbReference>
<evidence type="ECO:0000313" key="3">
    <source>
        <dbReference type="EMBL" id="KAA5613240.1"/>
    </source>
</evidence>
<feature type="domain" description="4Fe-4S ferredoxin-type" evidence="2">
    <location>
        <begin position="745"/>
        <end position="776"/>
    </location>
</feature>
<dbReference type="OrthoDB" id="9779457at2"/>
<evidence type="ECO:0000313" key="4">
    <source>
        <dbReference type="Proteomes" id="UP000325255"/>
    </source>
</evidence>
<dbReference type="Gene3D" id="2.40.40.20">
    <property type="match status" value="1"/>
</dbReference>
<dbReference type="Proteomes" id="UP000325255">
    <property type="component" value="Unassembled WGS sequence"/>
</dbReference>
<dbReference type="InterPro" id="IPR017896">
    <property type="entry name" value="4Fe4S_Fe-S-bd"/>
</dbReference>
<dbReference type="Gene3D" id="2.20.25.90">
    <property type="entry name" value="ADC-like domains"/>
    <property type="match status" value="1"/>
</dbReference>
<dbReference type="EMBL" id="VWPK01000007">
    <property type="protein sequence ID" value="KAA5613240.1"/>
    <property type="molecule type" value="Genomic_DNA"/>
</dbReference>
<dbReference type="SUPFAM" id="SSF50692">
    <property type="entry name" value="ADC-like"/>
    <property type="match status" value="1"/>
</dbReference>
<protein>
    <submittedName>
        <fullName evidence="3">4Fe-4S dicluster domain-containing protein</fullName>
    </submittedName>
</protein>
<dbReference type="SUPFAM" id="SSF54862">
    <property type="entry name" value="4Fe-4S ferredoxins"/>
    <property type="match status" value="1"/>
</dbReference>
<dbReference type="Gene3D" id="3.40.228.10">
    <property type="entry name" value="Dimethylsulfoxide Reductase, domain 2"/>
    <property type="match status" value="1"/>
</dbReference>
<feature type="domain" description="4Fe-4S ferredoxin-type" evidence="2">
    <location>
        <begin position="690"/>
        <end position="720"/>
    </location>
</feature>
<accession>A0A5M6IY10</accession>
<dbReference type="Gene3D" id="3.40.50.740">
    <property type="match status" value="1"/>
</dbReference>
<dbReference type="CDD" id="cd10551">
    <property type="entry name" value="PsrB"/>
    <property type="match status" value="1"/>
</dbReference>